<comment type="caution">
    <text evidence="1">The sequence shown here is derived from an EMBL/GenBank/DDBJ whole genome shotgun (WGS) entry which is preliminary data.</text>
</comment>
<evidence type="ECO:0000313" key="2">
    <source>
        <dbReference type="Proteomes" id="UP001597180"/>
    </source>
</evidence>
<accession>A0ABW3UXB3</accession>
<dbReference type="Proteomes" id="UP001597180">
    <property type="component" value="Unassembled WGS sequence"/>
</dbReference>
<evidence type="ECO:0000313" key="1">
    <source>
        <dbReference type="EMBL" id="MFD1224100.1"/>
    </source>
</evidence>
<organism evidence="1 2">
    <name type="scientific">Paenibacillus vulneris</name>
    <dbReference type="NCBI Taxonomy" id="1133364"/>
    <lineage>
        <taxon>Bacteria</taxon>
        <taxon>Bacillati</taxon>
        <taxon>Bacillota</taxon>
        <taxon>Bacilli</taxon>
        <taxon>Bacillales</taxon>
        <taxon>Paenibacillaceae</taxon>
        <taxon>Paenibacillus</taxon>
    </lineage>
</organism>
<reference evidence="2" key="1">
    <citation type="journal article" date="2019" name="Int. J. Syst. Evol. Microbiol.">
        <title>The Global Catalogue of Microorganisms (GCM) 10K type strain sequencing project: providing services to taxonomists for standard genome sequencing and annotation.</title>
        <authorList>
            <consortium name="The Broad Institute Genomics Platform"/>
            <consortium name="The Broad Institute Genome Sequencing Center for Infectious Disease"/>
            <person name="Wu L."/>
            <person name="Ma J."/>
        </authorList>
    </citation>
    <scope>NUCLEOTIDE SEQUENCE [LARGE SCALE GENOMIC DNA]</scope>
    <source>
        <strain evidence="2">CCUG 53270</strain>
    </source>
</reference>
<sequence length="132" mass="14878">MNAAQEFILVSAPNKTGEGFIRLLLSKGIPFAAITNSRAEQERLESLGVKHMIWIDTSECESWLLPDLPIGKVFLFESSLNLCCRFIQICRTWTSKEICVVTHNMNPRLVYKGLGADHVIHTSSHDVSFLMN</sequence>
<gene>
    <name evidence="1" type="ORF">ACFQ4B_28740</name>
</gene>
<proteinExistence type="predicted"/>
<name>A0ABW3UXB3_9BACL</name>
<dbReference type="RefSeq" id="WP_079914040.1">
    <property type="nucleotide sequence ID" value="NZ_BAABJG010000036.1"/>
</dbReference>
<dbReference type="EMBL" id="JBHTLU010000042">
    <property type="protein sequence ID" value="MFD1224100.1"/>
    <property type="molecule type" value="Genomic_DNA"/>
</dbReference>
<protein>
    <submittedName>
        <fullName evidence="1">Uncharacterized protein</fullName>
    </submittedName>
</protein>
<keyword evidence="2" id="KW-1185">Reference proteome</keyword>